<evidence type="ECO:0000313" key="2">
    <source>
        <dbReference type="Proteomes" id="UP000054721"/>
    </source>
</evidence>
<reference evidence="1 2" key="1">
    <citation type="submission" date="2015-05" db="EMBL/GenBank/DDBJ databases">
        <title>Evolution of Trichinella species and genotypes.</title>
        <authorList>
            <person name="Korhonen P.K."/>
            <person name="Edoardo P."/>
            <person name="Giuseppe L.R."/>
            <person name="Gasser R.B."/>
        </authorList>
    </citation>
    <scope>NUCLEOTIDE SEQUENCE [LARGE SCALE GENOMIC DNA]</scope>
    <source>
        <strain evidence="1">ISS10</strain>
    </source>
</reference>
<dbReference type="AlphaFoldDB" id="A0A0V1LI68"/>
<proteinExistence type="predicted"/>
<name>A0A0V1LI68_9BILA</name>
<dbReference type="Proteomes" id="UP000054721">
    <property type="component" value="Unassembled WGS sequence"/>
</dbReference>
<protein>
    <submittedName>
        <fullName evidence="1">Uncharacterized protein</fullName>
    </submittedName>
</protein>
<accession>A0A0V1LI68</accession>
<sequence length="101" mass="11439">MKGADLEESAFQIQGRNIMNKFFLSACCIATDIARCVMNFHRIRSCLNLRCIVRLDHSRSSSAGDKSMKTLREAAVRGYCSSPVRDRWAPSTRVGSRRRGR</sequence>
<comment type="caution">
    <text evidence="1">The sequence shown here is derived from an EMBL/GenBank/DDBJ whole genome shotgun (WGS) entry which is preliminary data.</text>
</comment>
<keyword evidence="2" id="KW-1185">Reference proteome</keyword>
<gene>
    <name evidence="1" type="ORF">T02_337</name>
</gene>
<dbReference type="EMBL" id="JYDW01000047">
    <property type="protein sequence ID" value="KRZ59063.1"/>
    <property type="molecule type" value="Genomic_DNA"/>
</dbReference>
<evidence type="ECO:0000313" key="1">
    <source>
        <dbReference type="EMBL" id="KRZ59063.1"/>
    </source>
</evidence>
<organism evidence="1 2">
    <name type="scientific">Trichinella nativa</name>
    <dbReference type="NCBI Taxonomy" id="6335"/>
    <lineage>
        <taxon>Eukaryota</taxon>
        <taxon>Metazoa</taxon>
        <taxon>Ecdysozoa</taxon>
        <taxon>Nematoda</taxon>
        <taxon>Enoplea</taxon>
        <taxon>Dorylaimia</taxon>
        <taxon>Trichinellida</taxon>
        <taxon>Trichinellidae</taxon>
        <taxon>Trichinella</taxon>
    </lineage>
</organism>